<dbReference type="UniPathway" id="UPA00588">
    <property type="reaction ID" value="UER00646"/>
</dbReference>
<keyword evidence="8 11" id="KW-0328">Glycosyltransferase</keyword>
<dbReference type="RefSeq" id="WP_089758524.1">
    <property type="nucleotide sequence ID" value="NZ_FNGO01000004.1"/>
</dbReference>
<dbReference type="PANTHER" id="PTHR32315">
    <property type="entry name" value="ADENINE PHOSPHORIBOSYLTRANSFERASE"/>
    <property type="match status" value="1"/>
</dbReference>
<organism evidence="13 14">
    <name type="scientific">Halarsenatibacter silvermanii</name>
    <dbReference type="NCBI Taxonomy" id="321763"/>
    <lineage>
        <taxon>Bacteria</taxon>
        <taxon>Bacillati</taxon>
        <taxon>Bacillota</taxon>
        <taxon>Clostridia</taxon>
        <taxon>Halanaerobiales</taxon>
        <taxon>Halarsenatibacteraceae</taxon>
        <taxon>Halarsenatibacter</taxon>
    </lineage>
</organism>
<evidence type="ECO:0000256" key="6">
    <source>
        <dbReference type="ARBA" id="ARBA00011893"/>
    </source>
</evidence>
<comment type="pathway">
    <text evidence="4 11">Purine metabolism; AMP biosynthesis via salvage pathway; AMP from adenine: step 1/1.</text>
</comment>
<comment type="subunit">
    <text evidence="11">Homodimer.</text>
</comment>
<dbReference type="OrthoDB" id="9803963at2"/>
<evidence type="ECO:0000256" key="10">
    <source>
        <dbReference type="ARBA" id="ARBA00022726"/>
    </source>
</evidence>
<keyword evidence="14" id="KW-1185">Reference proteome</keyword>
<proteinExistence type="inferred from homology"/>
<dbReference type="InterPro" id="IPR005764">
    <property type="entry name" value="Ade_phspho_trans"/>
</dbReference>
<name>A0A1G9JR48_9FIRM</name>
<accession>A0A1G9JR48</accession>
<comment type="catalytic activity">
    <reaction evidence="1 11">
        <text>AMP + diphosphate = 5-phospho-alpha-D-ribose 1-diphosphate + adenine</text>
        <dbReference type="Rhea" id="RHEA:16609"/>
        <dbReference type="ChEBI" id="CHEBI:16708"/>
        <dbReference type="ChEBI" id="CHEBI:33019"/>
        <dbReference type="ChEBI" id="CHEBI:58017"/>
        <dbReference type="ChEBI" id="CHEBI:456215"/>
        <dbReference type="EC" id="2.4.2.7"/>
    </reaction>
</comment>
<gene>
    <name evidence="11" type="primary">apt</name>
    <name evidence="13" type="ORF">SAMN04488692_10468</name>
</gene>
<evidence type="ECO:0000256" key="4">
    <source>
        <dbReference type="ARBA" id="ARBA00004659"/>
    </source>
</evidence>
<evidence type="ECO:0000256" key="9">
    <source>
        <dbReference type="ARBA" id="ARBA00022679"/>
    </source>
</evidence>
<evidence type="ECO:0000313" key="13">
    <source>
        <dbReference type="EMBL" id="SDL39998.1"/>
    </source>
</evidence>
<dbReference type="HAMAP" id="MF_00004">
    <property type="entry name" value="Aden_phosphoribosyltr"/>
    <property type="match status" value="1"/>
</dbReference>
<dbReference type="NCBIfam" id="NF002634">
    <property type="entry name" value="PRK02304.1-3"/>
    <property type="match status" value="1"/>
</dbReference>
<dbReference type="GO" id="GO:0002055">
    <property type="term" value="F:adenine binding"/>
    <property type="evidence" value="ECO:0007669"/>
    <property type="project" value="TreeGrafter"/>
</dbReference>
<dbReference type="AlphaFoldDB" id="A0A1G9JR48"/>
<dbReference type="GO" id="GO:0016208">
    <property type="term" value="F:AMP binding"/>
    <property type="evidence" value="ECO:0007669"/>
    <property type="project" value="TreeGrafter"/>
</dbReference>
<dbReference type="InterPro" id="IPR000836">
    <property type="entry name" value="PRTase_dom"/>
</dbReference>
<dbReference type="InterPro" id="IPR029057">
    <property type="entry name" value="PRTase-like"/>
</dbReference>
<dbReference type="EC" id="2.4.2.7" evidence="6 11"/>
<evidence type="ECO:0000256" key="5">
    <source>
        <dbReference type="ARBA" id="ARBA00008391"/>
    </source>
</evidence>
<dbReference type="GO" id="GO:0003999">
    <property type="term" value="F:adenine phosphoribosyltransferase activity"/>
    <property type="evidence" value="ECO:0007669"/>
    <property type="project" value="UniProtKB-UniRule"/>
</dbReference>
<evidence type="ECO:0000256" key="7">
    <source>
        <dbReference type="ARBA" id="ARBA00022490"/>
    </source>
</evidence>
<comment type="similarity">
    <text evidence="5 11">Belongs to the purine/pyrimidine phosphoribosyltransferase family.</text>
</comment>
<evidence type="ECO:0000256" key="3">
    <source>
        <dbReference type="ARBA" id="ARBA00004496"/>
    </source>
</evidence>
<dbReference type="FunFam" id="3.40.50.2020:FF:000021">
    <property type="entry name" value="Adenine phosphoribosyltransferase"/>
    <property type="match status" value="1"/>
</dbReference>
<sequence length="170" mass="19053">MNLKNLLREIEDFPEEGILFKDITPILKDEDGFNEVIERFLDEFAELEFDYIAAIEARGFLLGPVLSREFACGFIPIRKSGKLPADKVSVTYELEYGESELEMHTDSLEAGDKVLLIDDLLATGGTSLAAIELIEKLEAEVIAAGYLIELTDLPGRSNLQDYNIFSIMKE</sequence>
<evidence type="ECO:0000256" key="1">
    <source>
        <dbReference type="ARBA" id="ARBA00000868"/>
    </source>
</evidence>
<feature type="domain" description="Phosphoribosyltransferase" evidence="12">
    <location>
        <begin position="31"/>
        <end position="166"/>
    </location>
</feature>
<dbReference type="NCBIfam" id="NF002636">
    <property type="entry name" value="PRK02304.1-5"/>
    <property type="match status" value="1"/>
</dbReference>
<protein>
    <recommendedName>
        <fullName evidence="6 11">Adenine phosphoribosyltransferase</fullName>
        <shortName evidence="11">APRT</shortName>
        <ecNumber evidence="6 11">2.4.2.7</ecNumber>
    </recommendedName>
</protein>
<keyword evidence="10 11" id="KW-0660">Purine salvage</keyword>
<dbReference type="EMBL" id="FNGO01000004">
    <property type="protein sequence ID" value="SDL39998.1"/>
    <property type="molecule type" value="Genomic_DNA"/>
</dbReference>
<reference evidence="13 14" key="1">
    <citation type="submission" date="2016-10" db="EMBL/GenBank/DDBJ databases">
        <authorList>
            <person name="de Groot N.N."/>
        </authorList>
    </citation>
    <scope>NUCLEOTIDE SEQUENCE [LARGE SCALE GENOMIC DNA]</scope>
    <source>
        <strain evidence="13 14">SLAS-1</strain>
    </source>
</reference>
<dbReference type="STRING" id="321763.SAMN04488692_10468"/>
<evidence type="ECO:0000256" key="2">
    <source>
        <dbReference type="ARBA" id="ARBA00003968"/>
    </source>
</evidence>
<evidence type="ECO:0000259" key="12">
    <source>
        <dbReference type="Pfam" id="PF00156"/>
    </source>
</evidence>
<evidence type="ECO:0000256" key="8">
    <source>
        <dbReference type="ARBA" id="ARBA00022676"/>
    </source>
</evidence>
<evidence type="ECO:0000313" key="14">
    <source>
        <dbReference type="Proteomes" id="UP000199476"/>
    </source>
</evidence>
<dbReference type="GO" id="GO:0044209">
    <property type="term" value="P:AMP salvage"/>
    <property type="evidence" value="ECO:0007669"/>
    <property type="project" value="UniProtKB-UniRule"/>
</dbReference>
<dbReference type="PANTHER" id="PTHR32315:SF3">
    <property type="entry name" value="ADENINE PHOSPHORIBOSYLTRANSFERASE"/>
    <property type="match status" value="1"/>
</dbReference>
<dbReference type="SUPFAM" id="SSF53271">
    <property type="entry name" value="PRTase-like"/>
    <property type="match status" value="1"/>
</dbReference>
<dbReference type="NCBIfam" id="TIGR01090">
    <property type="entry name" value="apt"/>
    <property type="match status" value="1"/>
</dbReference>
<keyword evidence="9 11" id="KW-0808">Transferase</keyword>
<dbReference type="GO" id="GO:0006168">
    <property type="term" value="P:adenine salvage"/>
    <property type="evidence" value="ECO:0007669"/>
    <property type="project" value="InterPro"/>
</dbReference>
<dbReference type="CDD" id="cd06223">
    <property type="entry name" value="PRTases_typeI"/>
    <property type="match status" value="1"/>
</dbReference>
<dbReference type="InterPro" id="IPR050054">
    <property type="entry name" value="UPRTase/APRTase"/>
</dbReference>
<evidence type="ECO:0000256" key="11">
    <source>
        <dbReference type="HAMAP-Rule" id="MF_00004"/>
    </source>
</evidence>
<dbReference type="Pfam" id="PF00156">
    <property type="entry name" value="Pribosyltran"/>
    <property type="match status" value="1"/>
</dbReference>
<dbReference type="Proteomes" id="UP000199476">
    <property type="component" value="Unassembled WGS sequence"/>
</dbReference>
<comment type="subcellular location">
    <subcellularLocation>
        <location evidence="3 11">Cytoplasm</location>
    </subcellularLocation>
</comment>
<dbReference type="GO" id="GO:0006166">
    <property type="term" value="P:purine ribonucleoside salvage"/>
    <property type="evidence" value="ECO:0007669"/>
    <property type="project" value="UniProtKB-UniRule"/>
</dbReference>
<dbReference type="GO" id="GO:0005737">
    <property type="term" value="C:cytoplasm"/>
    <property type="evidence" value="ECO:0007669"/>
    <property type="project" value="UniProtKB-SubCell"/>
</dbReference>
<comment type="function">
    <text evidence="2 11">Catalyzes a salvage reaction resulting in the formation of AMP, that is energically less costly than de novo synthesis.</text>
</comment>
<dbReference type="Gene3D" id="3.40.50.2020">
    <property type="match status" value="1"/>
</dbReference>
<keyword evidence="7 11" id="KW-0963">Cytoplasm</keyword>